<comment type="caution">
    <text evidence="1">The sequence shown here is derived from an EMBL/GenBank/DDBJ whole genome shotgun (WGS) entry which is preliminary data.</text>
</comment>
<dbReference type="AlphaFoldDB" id="A0A1A6X786"/>
<organism evidence="1 2">
    <name type="scientific">Stenotrophomonas maltophilia</name>
    <name type="common">Pseudomonas maltophilia</name>
    <name type="synonym">Xanthomonas maltophilia</name>
    <dbReference type="NCBI Taxonomy" id="40324"/>
    <lineage>
        <taxon>Bacteria</taxon>
        <taxon>Pseudomonadati</taxon>
        <taxon>Pseudomonadota</taxon>
        <taxon>Gammaproteobacteria</taxon>
        <taxon>Lysobacterales</taxon>
        <taxon>Lysobacteraceae</taxon>
        <taxon>Stenotrophomonas</taxon>
        <taxon>Stenotrophomonas maltophilia group</taxon>
    </lineage>
</organism>
<dbReference type="EMBL" id="NIVX01000083">
    <property type="protein sequence ID" value="OWQ72845.1"/>
    <property type="molecule type" value="Genomic_DNA"/>
</dbReference>
<reference evidence="1 2" key="1">
    <citation type="submission" date="2017-06" db="EMBL/GenBank/DDBJ databases">
        <authorList>
            <person name="Kim H.J."/>
            <person name="Triplett B.A."/>
        </authorList>
    </citation>
    <scope>NUCLEOTIDE SEQUENCE [LARGE SCALE GENOMIC DNA]</scope>
    <source>
        <strain evidence="1 2">594</strain>
    </source>
</reference>
<proteinExistence type="predicted"/>
<dbReference type="RefSeq" id="WP_005416285.1">
    <property type="nucleotide sequence ID" value="NZ_JAAAFA010000001.1"/>
</dbReference>
<gene>
    <name evidence="1" type="ORF">CEE63_13445</name>
</gene>
<evidence type="ECO:0000313" key="2">
    <source>
        <dbReference type="Proteomes" id="UP000197090"/>
    </source>
</evidence>
<keyword evidence="1" id="KW-0238">DNA-binding</keyword>
<evidence type="ECO:0000313" key="1">
    <source>
        <dbReference type="EMBL" id="OWQ72845.1"/>
    </source>
</evidence>
<sequence length="165" mass="17731">MEFNFTLKYRLPDTGIEIGVLEQRLAEGGCDDALVGLGLPGRLALAFCREADSAGAALRSALDDVQRAVPGAELVEVSPDLVGLTDVADLLGMSRQNMRKLMLANPQSFPSPVHDGSTSIWHLVDILGWLRARGSGKVTTEMTELAAAALQINLAREGRRLHPKT</sequence>
<accession>A0A1A6X786</accession>
<name>A0A1A6X786_STEMA</name>
<dbReference type="Proteomes" id="UP000197090">
    <property type="component" value="Unassembled WGS sequence"/>
</dbReference>
<dbReference type="GO" id="GO:0003677">
    <property type="term" value="F:DNA binding"/>
    <property type="evidence" value="ECO:0007669"/>
    <property type="project" value="UniProtKB-KW"/>
</dbReference>
<protein>
    <submittedName>
        <fullName evidence="1">DNA-binding protein</fullName>
    </submittedName>
</protein>